<evidence type="ECO:0000313" key="5">
    <source>
        <dbReference type="Proteomes" id="UP001500618"/>
    </source>
</evidence>
<keyword evidence="1" id="KW-0732">Signal</keyword>
<dbReference type="Pfam" id="PF13320">
    <property type="entry name" value="GH123_cat"/>
    <property type="match status" value="1"/>
</dbReference>
<organism evidence="4 5">
    <name type="scientific">Fodinicola feengrottensis</name>
    <dbReference type="NCBI Taxonomy" id="435914"/>
    <lineage>
        <taxon>Bacteria</taxon>
        <taxon>Bacillati</taxon>
        <taxon>Actinomycetota</taxon>
        <taxon>Actinomycetes</taxon>
        <taxon>Mycobacteriales</taxon>
        <taxon>Fodinicola</taxon>
    </lineage>
</organism>
<protein>
    <recommendedName>
        <fullName evidence="6">DUF4091 domain-containing protein</fullName>
    </recommendedName>
</protein>
<sequence length="558" mass="60737">MTRLLIATALAAVSLSGVQPQTAMVSWTATPYETVLQQSAKPRAASTMVSWDAARNEFQSYQILLRGTSKFTIQSVTFTDLTGAGTIGSGDLTYRLQQYYDPTGSGTAVPDPLSNDPWVTVPGNTTQGIFVTVYVPKNQAAGAYNGSVTVNTISGNTTFPIALTVYDVTVPDAIDSTYTSGTWSAFFDDYSDADASVIGDDIHNQYGYTRYSDQWWTLIGNIAREMKSERQNQVHVPIDTLLGGQTRLVGSKYSFDWRVFDRFVQTFLADGSIRSLRGGSLLNAGPGGNSSSVWIIDANRHIVLAPVGSTAANRWLNQYIPALKSHLDTKGWTAMWYQSISDEPANPAAFASTVNLYRSYFGSIATTQDAINADEGSYAGSVDIWIPSVQNYTSDPGFYADRQALGEQVWSYTCGYCADPGAGWLDRMSTMPHYAAKEISWGNYAAGLTGFFHWGYNAWAETGYTGTGGNEARPGDGYIVYPDPAHNTVRSSVRGLSTRDGLQDYELLRILGERDPATAHSLAASLVPSFDNFSDDIDLMVRQSKALRVAAGSGRIRR</sequence>
<evidence type="ECO:0008006" key="6">
    <source>
        <dbReference type="Google" id="ProtNLM"/>
    </source>
</evidence>
<evidence type="ECO:0000259" key="3">
    <source>
        <dbReference type="Pfam" id="PF22680"/>
    </source>
</evidence>
<feature type="chain" id="PRO_5045470034" description="DUF4091 domain-containing protein" evidence="1">
    <location>
        <begin position="24"/>
        <end position="558"/>
    </location>
</feature>
<keyword evidence="5" id="KW-1185">Reference proteome</keyword>
<dbReference type="Proteomes" id="UP001500618">
    <property type="component" value="Unassembled WGS sequence"/>
</dbReference>
<name>A0ABN2HB21_9ACTN</name>
<proteinExistence type="predicted"/>
<evidence type="ECO:0000313" key="4">
    <source>
        <dbReference type="EMBL" id="GAA1684631.1"/>
    </source>
</evidence>
<dbReference type="RefSeq" id="WP_344311530.1">
    <property type="nucleotide sequence ID" value="NZ_BAAANY010000013.1"/>
</dbReference>
<dbReference type="Pfam" id="PF22680">
    <property type="entry name" value="Glyco_hydro_123_N_2"/>
    <property type="match status" value="1"/>
</dbReference>
<gene>
    <name evidence="4" type="ORF">GCM10009765_37470</name>
</gene>
<reference evidence="4 5" key="1">
    <citation type="journal article" date="2019" name="Int. J. Syst. Evol. Microbiol.">
        <title>The Global Catalogue of Microorganisms (GCM) 10K type strain sequencing project: providing services to taxonomists for standard genome sequencing and annotation.</title>
        <authorList>
            <consortium name="The Broad Institute Genomics Platform"/>
            <consortium name="The Broad Institute Genome Sequencing Center for Infectious Disease"/>
            <person name="Wu L."/>
            <person name="Ma J."/>
        </authorList>
    </citation>
    <scope>NUCLEOTIDE SEQUENCE [LARGE SCALE GENOMIC DNA]</scope>
    <source>
        <strain evidence="4 5">JCM 14718</strain>
    </source>
</reference>
<feature type="domain" description="Glycoside hydrolase 123 N-terminal" evidence="3">
    <location>
        <begin position="106"/>
        <end position="151"/>
    </location>
</feature>
<dbReference type="InterPro" id="IPR053850">
    <property type="entry name" value="Glyco_hydro_123_N_2"/>
</dbReference>
<dbReference type="InterPro" id="IPR025150">
    <property type="entry name" value="GH123_cat"/>
</dbReference>
<evidence type="ECO:0000256" key="1">
    <source>
        <dbReference type="SAM" id="SignalP"/>
    </source>
</evidence>
<feature type="domain" description="Glycoside hydrolase 123 catalytic" evidence="2">
    <location>
        <begin position="203"/>
        <end position="511"/>
    </location>
</feature>
<evidence type="ECO:0000259" key="2">
    <source>
        <dbReference type="Pfam" id="PF13320"/>
    </source>
</evidence>
<accession>A0ABN2HB21</accession>
<comment type="caution">
    <text evidence="4">The sequence shown here is derived from an EMBL/GenBank/DDBJ whole genome shotgun (WGS) entry which is preliminary data.</text>
</comment>
<dbReference type="EMBL" id="BAAANY010000013">
    <property type="protein sequence ID" value="GAA1684631.1"/>
    <property type="molecule type" value="Genomic_DNA"/>
</dbReference>
<feature type="signal peptide" evidence="1">
    <location>
        <begin position="1"/>
        <end position="23"/>
    </location>
</feature>